<dbReference type="Gene3D" id="3.40.50.12780">
    <property type="entry name" value="N-terminal domain of ligase-like"/>
    <property type="match status" value="1"/>
</dbReference>
<dbReference type="InterPro" id="IPR028154">
    <property type="entry name" value="AMP-dep_Lig_C"/>
</dbReference>
<comment type="catalytic activity">
    <reaction evidence="1">
        <text>2-phenylacetate + ATP + CoA = phenylacetyl-CoA + AMP + diphosphate</text>
        <dbReference type="Rhea" id="RHEA:20956"/>
        <dbReference type="ChEBI" id="CHEBI:18401"/>
        <dbReference type="ChEBI" id="CHEBI:30616"/>
        <dbReference type="ChEBI" id="CHEBI:33019"/>
        <dbReference type="ChEBI" id="CHEBI:57287"/>
        <dbReference type="ChEBI" id="CHEBI:57390"/>
        <dbReference type="ChEBI" id="CHEBI:456215"/>
        <dbReference type="EC" id="6.2.1.30"/>
    </reaction>
</comment>
<keyword evidence="5" id="KW-1185">Reference proteome</keyword>
<sequence length="453" mass="50027">MAGTPDRPKAPETYTYEATATNACAAAAYDDAERLTREELRALQLERLRATLRHAYDQVPFHRASFDKAGVRPEDCRTLADLAHFPFTCKDDLRAGYPFGMFAVPESAVRRIHASSGTTGRPTVVGYTEHDLSVWADVVARSLRAAGARPGHKVHVAYGYGLFTGGLGAHYGAERLGCTVIPASGGMTARQVQLIHDFRPEIIMVTPSYMLTLLDEFERQGIDPRTTSLQVGVFGAEPWTEEMRREIEERMDIHAVDIYGLSEVMGPGVAQECVETKDGLHVWEDHFFPEVVDPVTGAVLPDGAEGELVFTSLTKEAMPVVRYRTRDLTRLLPGTARPAFRRMAKVTGRCDDMIILRGVNLFPAQIEEIVLRTPGIAPHFQLRLTREARLDELTVRAEARPDATAEQRTAAVDRIARAVKDGIGVTVAVEIVAPETLERSVGKIKRIVDLRDA</sequence>
<dbReference type="CDD" id="cd05913">
    <property type="entry name" value="PaaK"/>
    <property type="match status" value="1"/>
</dbReference>
<dbReference type="InterPro" id="IPR051414">
    <property type="entry name" value="Adenylate-forming_Reductase"/>
</dbReference>
<dbReference type="InterPro" id="IPR011880">
    <property type="entry name" value="PA_CoA_ligase"/>
</dbReference>
<protein>
    <recommendedName>
        <fullName evidence="1">Phenylacetate-coenzyme A ligase</fullName>
        <ecNumber evidence="1">6.2.1.30</ecNumber>
    </recommendedName>
    <alternativeName>
        <fullName evidence="1">Phenylacetyl-CoA ligase</fullName>
    </alternativeName>
</protein>
<dbReference type="Pfam" id="PF14535">
    <property type="entry name" value="AMP-binding_C_2"/>
    <property type="match status" value="1"/>
</dbReference>
<comment type="function">
    <text evidence="1">Catalyzes the activation of phenylacetic acid (PA) to phenylacetyl-CoA (PA-CoA).</text>
</comment>
<evidence type="ECO:0000259" key="3">
    <source>
        <dbReference type="Pfam" id="PF14535"/>
    </source>
</evidence>
<dbReference type="InterPro" id="IPR000873">
    <property type="entry name" value="AMP-dep_synth/lig_dom"/>
</dbReference>
<name>A0ABW1MNJ2_9ACTN</name>
<feature type="domain" description="AMP-dependent synthetase/ligase" evidence="2">
    <location>
        <begin position="115"/>
        <end position="311"/>
    </location>
</feature>
<reference evidence="5" key="1">
    <citation type="journal article" date="2019" name="Int. J. Syst. Evol. Microbiol.">
        <title>The Global Catalogue of Microorganisms (GCM) 10K type strain sequencing project: providing services to taxonomists for standard genome sequencing and annotation.</title>
        <authorList>
            <consortium name="The Broad Institute Genomics Platform"/>
            <consortium name="The Broad Institute Genome Sequencing Center for Infectious Disease"/>
            <person name="Wu L."/>
            <person name="Ma J."/>
        </authorList>
    </citation>
    <scope>NUCLEOTIDE SEQUENCE [LARGE SCALE GENOMIC DNA]</scope>
    <source>
        <strain evidence="5">CGMCC 1.15180</strain>
    </source>
</reference>
<proteinExistence type="inferred from homology"/>
<comment type="pathway">
    <text evidence="1">Aromatic compound metabolism; phenylacetate degradation.</text>
</comment>
<dbReference type="InterPro" id="IPR042099">
    <property type="entry name" value="ANL_N_sf"/>
</dbReference>
<comment type="similarity">
    <text evidence="1">Belongs to the phenylacetyl-CoA ligase family.</text>
</comment>
<dbReference type="NCBIfam" id="TIGR02155">
    <property type="entry name" value="PA_CoA_ligase"/>
    <property type="match status" value="1"/>
</dbReference>
<evidence type="ECO:0000313" key="4">
    <source>
        <dbReference type="EMBL" id="MFC6065263.1"/>
    </source>
</evidence>
<accession>A0ABW1MNJ2</accession>
<dbReference type="PANTHER" id="PTHR43439">
    <property type="entry name" value="PHENYLACETATE-COENZYME A LIGASE"/>
    <property type="match status" value="1"/>
</dbReference>
<dbReference type="Proteomes" id="UP001596139">
    <property type="component" value="Unassembled WGS sequence"/>
</dbReference>
<dbReference type="InterPro" id="IPR045851">
    <property type="entry name" value="AMP-bd_C_sf"/>
</dbReference>
<keyword evidence="1" id="KW-0547">Nucleotide-binding</keyword>
<evidence type="ECO:0000259" key="2">
    <source>
        <dbReference type="Pfam" id="PF00501"/>
    </source>
</evidence>
<dbReference type="EC" id="6.2.1.30" evidence="1"/>
<evidence type="ECO:0000256" key="1">
    <source>
        <dbReference type="PIRNR" id="PIRNR006444"/>
    </source>
</evidence>
<dbReference type="RefSeq" id="WP_078649585.1">
    <property type="nucleotide sequence ID" value="NZ_JBHSPX010000007.1"/>
</dbReference>
<evidence type="ECO:0000313" key="5">
    <source>
        <dbReference type="Proteomes" id="UP001596139"/>
    </source>
</evidence>
<feature type="domain" description="AMP-dependent ligase C-terminal" evidence="3">
    <location>
        <begin position="358"/>
        <end position="451"/>
    </location>
</feature>
<gene>
    <name evidence="4" type="primary">paaK</name>
    <name evidence="4" type="ORF">ACFP4F_22360</name>
</gene>
<dbReference type="Pfam" id="PF00501">
    <property type="entry name" value="AMP-binding"/>
    <property type="match status" value="1"/>
</dbReference>
<dbReference type="InterPro" id="IPR049623">
    <property type="entry name" value="PA_CoA_lig_proteobact_actino"/>
</dbReference>
<dbReference type="PANTHER" id="PTHR43439:SF1">
    <property type="entry name" value="PHENYLACETATE-COENZYME A LIGASE"/>
    <property type="match status" value="1"/>
</dbReference>
<comment type="caution">
    <text evidence="4">The sequence shown here is derived from an EMBL/GenBank/DDBJ whole genome shotgun (WGS) entry which is preliminary data.</text>
</comment>
<keyword evidence="1 4" id="KW-0436">Ligase</keyword>
<dbReference type="Gene3D" id="3.30.300.30">
    <property type="match status" value="1"/>
</dbReference>
<dbReference type="PIRSF" id="PIRSF006444">
    <property type="entry name" value="PaaK"/>
    <property type="match status" value="1"/>
</dbReference>
<dbReference type="GO" id="GO:0047475">
    <property type="term" value="F:phenylacetate-CoA ligase activity"/>
    <property type="evidence" value="ECO:0007669"/>
    <property type="project" value="UniProtKB-EC"/>
</dbReference>
<dbReference type="EMBL" id="JBHSPX010000007">
    <property type="protein sequence ID" value="MFC6065263.1"/>
    <property type="molecule type" value="Genomic_DNA"/>
</dbReference>
<dbReference type="SUPFAM" id="SSF56801">
    <property type="entry name" value="Acetyl-CoA synthetase-like"/>
    <property type="match status" value="1"/>
</dbReference>
<organism evidence="4 5">
    <name type="scientific">Streptomyces ochraceiscleroticus</name>
    <dbReference type="NCBI Taxonomy" id="47761"/>
    <lineage>
        <taxon>Bacteria</taxon>
        <taxon>Bacillati</taxon>
        <taxon>Actinomycetota</taxon>
        <taxon>Actinomycetes</taxon>
        <taxon>Kitasatosporales</taxon>
        <taxon>Streptomycetaceae</taxon>
        <taxon>Streptomyces</taxon>
    </lineage>
</organism>